<comment type="caution">
    <text evidence="1">The sequence shown here is derived from an EMBL/GenBank/DDBJ whole genome shotgun (WGS) entry which is preliminary data.</text>
</comment>
<dbReference type="Proteomes" id="UP000265520">
    <property type="component" value="Unassembled WGS sequence"/>
</dbReference>
<accession>A0A392UKT7</accession>
<protein>
    <submittedName>
        <fullName evidence="1">Uncharacterized protein</fullName>
    </submittedName>
</protein>
<evidence type="ECO:0000313" key="1">
    <source>
        <dbReference type="EMBL" id="MCI73498.1"/>
    </source>
</evidence>
<dbReference type="EMBL" id="LXQA010839822">
    <property type="protein sequence ID" value="MCI73498.1"/>
    <property type="molecule type" value="Genomic_DNA"/>
</dbReference>
<evidence type="ECO:0000313" key="2">
    <source>
        <dbReference type="Proteomes" id="UP000265520"/>
    </source>
</evidence>
<feature type="non-terminal residue" evidence="1">
    <location>
        <position position="1"/>
    </location>
</feature>
<proteinExistence type="predicted"/>
<dbReference type="AlphaFoldDB" id="A0A392UKT7"/>
<keyword evidence="2" id="KW-1185">Reference proteome</keyword>
<organism evidence="1 2">
    <name type="scientific">Trifolium medium</name>
    <dbReference type="NCBI Taxonomy" id="97028"/>
    <lineage>
        <taxon>Eukaryota</taxon>
        <taxon>Viridiplantae</taxon>
        <taxon>Streptophyta</taxon>
        <taxon>Embryophyta</taxon>
        <taxon>Tracheophyta</taxon>
        <taxon>Spermatophyta</taxon>
        <taxon>Magnoliopsida</taxon>
        <taxon>eudicotyledons</taxon>
        <taxon>Gunneridae</taxon>
        <taxon>Pentapetalae</taxon>
        <taxon>rosids</taxon>
        <taxon>fabids</taxon>
        <taxon>Fabales</taxon>
        <taxon>Fabaceae</taxon>
        <taxon>Papilionoideae</taxon>
        <taxon>50 kb inversion clade</taxon>
        <taxon>NPAAA clade</taxon>
        <taxon>Hologalegina</taxon>
        <taxon>IRL clade</taxon>
        <taxon>Trifolieae</taxon>
        <taxon>Trifolium</taxon>
    </lineage>
</organism>
<sequence>ASQQRASAHIDEEYAEMLQTLTLPGRDWRYTTSGSRSRL</sequence>
<name>A0A392UKT7_9FABA</name>
<reference evidence="1 2" key="1">
    <citation type="journal article" date="2018" name="Front. Plant Sci.">
        <title>Red Clover (Trifolium pratense) and Zigzag Clover (T. medium) - A Picture of Genomic Similarities and Differences.</title>
        <authorList>
            <person name="Dluhosova J."/>
            <person name="Istvanek J."/>
            <person name="Nedelnik J."/>
            <person name="Repkova J."/>
        </authorList>
    </citation>
    <scope>NUCLEOTIDE SEQUENCE [LARGE SCALE GENOMIC DNA]</scope>
    <source>
        <strain evidence="2">cv. 10/8</strain>
        <tissue evidence="1">Leaf</tissue>
    </source>
</reference>